<dbReference type="GO" id="GO:0061504">
    <property type="term" value="P:cyclic threonylcarbamoyladenosine biosynthetic process"/>
    <property type="evidence" value="ECO:0007669"/>
    <property type="project" value="TreeGrafter"/>
</dbReference>
<evidence type="ECO:0000313" key="3">
    <source>
        <dbReference type="EMBL" id="QSD62029.1"/>
    </source>
</evidence>
<reference evidence="3" key="2">
    <citation type="journal article" date="2020" name="Mol. Microbiol.">
        <title>The CWPS Rubik's cube: Linking diversity of cell wall polysaccharide structures with the encoded biosynthetic machinery of selected Lactococcus lactis strains.</title>
        <authorList>
            <person name="Mahony J."/>
            <person name="Frantzen C."/>
            <person name="Vinogradov E."/>
            <person name="Sadovskaya I."/>
            <person name="Theodorou I."/>
            <person name="Kelleher P."/>
            <person name="Chapot-Chartier M.P."/>
            <person name="Cambillau C."/>
            <person name="Holo H."/>
            <person name="van Sinderen D."/>
        </authorList>
    </citation>
    <scope>NUCLEOTIDE SEQUENCE</scope>
    <source>
        <strain evidence="3">1196</strain>
    </source>
</reference>
<dbReference type="GO" id="GO:0061503">
    <property type="term" value="F:tRNA threonylcarbamoyladenosine dehydratase"/>
    <property type="evidence" value="ECO:0007669"/>
    <property type="project" value="TreeGrafter"/>
</dbReference>
<sequence length="317" mass="37156">MIILNQSKFIEVLDDGLSFYDGKHQKIKRYTKQIWIKILEWYQIAREIDDIPKCILPNEEMVALREVLLTLHILKEIEMVPRHLERIYNFYSTYNASNLERISNIRVMIWGCGTVGTAIVDNLVKMGVKNFLLIDSDIVEEKNIVAQSIFQKKDIGLKKIEVIKNYVESFNIGKNNVEISDKFINHGEEFMINYQEFYPNFIIDCADTKDEELDIQFIKFAEQLGSVYMSTGYTDDRDFIFVISKNFDKFRMFMRNNWAISKRKYQISSNRGTIIDSQLLGSLGARSIINHVCALNQNDRVIEINLLDITMRDVPFR</sequence>
<dbReference type="Proteomes" id="UP000192161">
    <property type="component" value="Chromosome"/>
</dbReference>
<evidence type="ECO:0000313" key="5">
    <source>
        <dbReference type="Proteomes" id="UP000192016"/>
    </source>
</evidence>
<dbReference type="Pfam" id="PF00899">
    <property type="entry name" value="ThiF"/>
    <property type="match status" value="1"/>
</dbReference>
<dbReference type="EMBL" id="CP032148">
    <property type="protein sequence ID" value="QSD62029.1"/>
    <property type="molecule type" value="Genomic_DNA"/>
</dbReference>
<dbReference type="InterPro" id="IPR000594">
    <property type="entry name" value="ThiF_NAD_FAD-bd"/>
</dbReference>
<accession>A0A895IC66</accession>
<dbReference type="EMBL" id="CP015907">
    <property type="protein sequence ID" value="WOW93058.1"/>
    <property type="molecule type" value="Genomic_DNA"/>
</dbReference>
<dbReference type="InterPro" id="IPR035985">
    <property type="entry name" value="Ubiquitin-activating_enz"/>
</dbReference>
<organism evidence="2 6">
    <name type="scientific">Lactococcus lactis subsp. cremoris</name>
    <name type="common">Streptococcus cremoris</name>
    <dbReference type="NCBI Taxonomy" id="1359"/>
    <lineage>
        <taxon>Bacteria</taxon>
        <taxon>Bacillati</taxon>
        <taxon>Bacillota</taxon>
        <taxon>Bacilli</taxon>
        <taxon>Lactobacillales</taxon>
        <taxon>Streptococcaceae</taxon>
        <taxon>Lactococcus</taxon>
    </lineage>
</organism>
<evidence type="ECO:0000313" key="4">
    <source>
        <dbReference type="EMBL" id="WOW93058.1"/>
    </source>
</evidence>
<feature type="domain" description="THIF-type NAD/FAD binding fold" evidence="1">
    <location>
        <begin position="93"/>
        <end position="216"/>
    </location>
</feature>
<dbReference type="SUPFAM" id="SSF69572">
    <property type="entry name" value="Activating enzymes of the ubiquitin-like proteins"/>
    <property type="match status" value="1"/>
</dbReference>
<reference evidence="2" key="3">
    <citation type="submission" date="2023-04" db="EMBL/GenBank/DDBJ databases">
        <authorList>
            <person name="McDonnell B."/>
        </authorList>
    </citation>
    <scope>NUCLEOTIDE SEQUENCE</scope>
    <source>
        <strain evidence="2">JM3</strain>
        <strain evidence="4">UC109</strain>
    </source>
</reference>
<keyword evidence="2" id="KW-0548">Nucleotidyltransferase</keyword>
<gene>
    <name evidence="3" type="ORF">LL1196_0368</name>
    <name evidence="2" type="ORF">LLJM3_0340</name>
    <name evidence="4" type="ORF">LLUC109_0295</name>
</gene>
<evidence type="ECO:0000313" key="6">
    <source>
        <dbReference type="Proteomes" id="UP000192161"/>
    </source>
</evidence>
<dbReference type="PANTHER" id="PTHR43267:SF3">
    <property type="entry name" value="THIF PROTEIN"/>
    <property type="match status" value="1"/>
</dbReference>
<dbReference type="Gene3D" id="3.40.50.720">
    <property type="entry name" value="NAD(P)-binding Rossmann-like Domain"/>
    <property type="match status" value="1"/>
</dbReference>
<dbReference type="GO" id="GO:0016779">
    <property type="term" value="F:nucleotidyltransferase activity"/>
    <property type="evidence" value="ECO:0007669"/>
    <property type="project" value="UniProtKB-KW"/>
</dbReference>
<reference evidence="5 6" key="1">
    <citation type="journal article" date="2017" name="BMC Genomics">
        <title>Comparative and functional genomics of the Lactococcus lactis taxon; insights into evolution and niche adaptation.</title>
        <authorList>
            <person name="Kelleher P."/>
            <person name="Bottacini F."/>
            <person name="Mahony J."/>
            <person name="Kilcawley K.N."/>
            <person name="van Sinderen D."/>
        </authorList>
    </citation>
    <scope>NUCLEOTIDE SEQUENCE [LARGE SCALE GENOMIC DNA]</scope>
    <source>
        <strain evidence="2 6">JM3</strain>
        <strain evidence="4 5">UC109</strain>
    </source>
</reference>
<protein>
    <submittedName>
        <fullName evidence="3">Nucleotide binding protein</fullName>
    </submittedName>
    <submittedName>
        <fullName evidence="2">ThiF family adenylyltransferase</fullName>
    </submittedName>
</protein>
<dbReference type="RefSeq" id="WP_011675369.1">
    <property type="nucleotide sequence ID" value="NZ_CP015894.2"/>
</dbReference>
<name>A0A895IC66_LACLC</name>
<dbReference type="PANTHER" id="PTHR43267">
    <property type="entry name" value="TRNA THREONYLCARBAMOYLADENOSINE DEHYDRATASE"/>
    <property type="match status" value="1"/>
</dbReference>
<dbReference type="Proteomes" id="UP000192016">
    <property type="component" value="Chromosome"/>
</dbReference>
<dbReference type="InterPro" id="IPR045886">
    <property type="entry name" value="ThiF/MoeB/HesA"/>
</dbReference>
<keyword evidence="2" id="KW-0808">Transferase</keyword>
<dbReference type="AlphaFoldDB" id="A0A895IC66"/>
<dbReference type="GO" id="GO:0008641">
    <property type="term" value="F:ubiquitin-like modifier activating enzyme activity"/>
    <property type="evidence" value="ECO:0007669"/>
    <property type="project" value="InterPro"/>
</dbReference>
<dbReference type="Proteomes" id="UP000663552">
    <property type="component" value="Chromosome"/>
</dbReference>
<dbReference type="CDD" id="cd01483">
    <property type="entry name" value="E1_enzyme_family"/>
    <property type="match status" value="1"/>
</dbReference>
<evidence type="ECO:0000259" key="1">
    <source>
        <dbReference type="Pfam" id="PF00899"/>
    </source>
</evidence>
<evidence type="ECO:0000313" key="2">
    <source>
        <dbReference type="EMBL" id="ARE22559.1"/>
    </source>
</evidence>
<dbReference type="EMBL" id="CP015901">
    <property type="protein sequence ID" value="ARE22559.1"/>
    <property type="molecule type" value="Genomic_DNA"/>
</dbReference>
<proteinExistence type="predicted"/>